<keyword evidence="5" id="KW-0808">Transferase</keyword>
<evidence type="ECO:0000313" key="11">
    <source>
        <dbReference type="EMBL" id="KHQ53383.1"/>
    </source>
</evidence>
<dbReference type="Proteomes" id="UP000030960">
    <property type="component" value="Unassembled WGS sequence"/>
</dbReference>
<evidence type="ECO:0000313" key="12">
    <source>
        <dbReference type="Proteomes" id="UP000030960"/>
    </source>
</evidence>
<gene>
    <name evidence="11" type="ORF">OA50_01913</name>
</gene>
<proteinExistence type="predicted"/>
<evidence type="ECO:0000256" key="9">
    <source>
        <dbReference type="ARBA" id="ARBA00031306"/>
    </source>
</evidence>
<accession>A0A0B3S362</accession>
<dbReference type="InterPro" id="IPR003374">
    <property type="entry name" value="ApbE-like_sf"/>
</dbReference>
<dbReference type="SUPFAM" id="SSF143631">
    <property type="entry name" value="ApbE-like"/>
    <property type="match status" value="1"/>
</dbReference>
<evidence type="ECO:0000256" key="4">
    <source>
        <dbReference type="ARBA" id="ARBA00022630"/>
    </source>
</evidence>
<evidence type="ECO:0000256" key="10">
    <source>
        <dbReference type="ARBA" id="ARBA00048540"/>
    </source>
</evidence>
<keyword evidence="7" id="KW-0274">FAD</keyword>
<name>A0A0B3S362_9RHOB</name>
<dbReference type="STRING" id="561184.SAMN05216376_106307"/>
<evidence type="ECO:0000256" key="8">
    <source>
        <dbReference type="ARBA" id="ARBA00022842"/>
    </source>
</evidence>
<dbReference type="Pfam" id="PF02424">
    <property type="entry name" value="ApbE"/>
    <property type="match status" value="1"/>
</dbReference>
<evidence type="ECO:0000256" key="2">
    <source>
        <dbReference type="ARBA" id="ARBA00011955"/>
    </source>
</evidence>
<dbReference type="InterPro" id="IPR024932">
    <property type="entry name" value="ApbE"/>
</dbReference>
<comment type="cofactor">
    <cofactor evidence="1">
        <name>Mg(2+)</name>
        <dbReference type="ChEBI" id="CHEBI:18420"/>
    </cofactor>
</comment>
<evidence type="ECO:0000256" key="7">
    <source>
        <dbReference type="ARBA" id="ARBA00022827"/>
    </source>
</evidence>
<keyword evidence="4" id="KW-0285">Flavoprotein</keyword>
<sequence length="294" mass="31441">MKRRRFLTISAAMALVPRGVAAEERRWTGRALGAEVSITLFGPVAQTEAALTTCTALLQEIEAEYSLYDPASSLSRLNRDGELPWPSPKMHFLMGLVGELHRMTRGRFDPTVQPLWQALAGGGDVTAARRAIGWQRVRASVEQITLAPGQALTLNGIAQGFATDLVTGVLEEQGFERALVQVGEMRGLGGPWRVGISDPDAGLVTTRDLRNRAIATSSPSALMLGDMGHILDPLGEAAPHWSTVSVEAGSAALADGLSTALVFADLDEVRRVKAETPGEIRVLLVDAEGNLRTV</sequence>
<keyword evidence="8" id="KW-0460">Magnesium</keyword>
<evidence type="ECO:0000256" key="3">
    <source>
        <dbReference type="ARBA" id="ARBA00016337"/>
    </source>
</evidence>
<comment type="catalytic activity">
    <reaction evidence="10">
        <text>L-threonyl-[protein] + FAD = FMN-L-threonyl-[protein] + AMP + H(+)</text>
        <dbReference type="Rhea" id="RHEA:36847"/>
        <dbReference type="Rhea" id="RHEA-COMP:11060"/>
        <dbReference type="Rhea" id="RHEA-COMP:11061"/>
        <dbReference type="ChEBI" id="CHEBI:15378"/>
        <dbReference type="ChEBI" id="CHEBI:30013"/>
        <dbReference type="ChEBI" id="CHEBI:57692"/>
        <dbReference type="ChEBI" id="CHEBI:74257"/>
        <dbReference type="ChEBI" id="CHEBI:456215"/>
        <dbReference type="EC" id="2.7.1.180"/>
    </reaction>
</comment>
<dbReference type="GO" id="GO:0016740">
    <property type="term" value="F:transferase activity"/>
    <property type="evidence" value="ECO:0007669"/>
    <property type="project" value="UniProtKB-KW"/>
</dbReference>
<evidence type="ECO:0000256" key="6">
    <source>
        <dbReference type="ARBA" id="ARBA00022723"/>
    </source>
</evidence>
<evidence type="ECO:0000256" key="1">
    <source>
        <dbReference type="ARBA" id="ARBA00001946"/>
    </source>
</evidence>
<dbReference type="PATRIC" id="fig|1515334.3.peg.1926"/>
<organism evidence="11 12">
    <name type="scientific">Mameliella alba</name>
    <dbReference type="NCBI Taxonomy" id="561184"/>
    <lineage>
        <taxon>Bacteria</taxon>
        <taxon>Pseudomonadati</taxon>
        <taxon>Pseudomonadota</taxon>
        <taxon>Alphaproteobacteria</taxon>
        <taxon>Rhodobacterales</taxon>
        <taxon>Roseobacteraceae</taxon>
        <taxon>Mameliella</taxon>
    </lineage>
</organism>
<comment type="caution">
    <text evidence="11">The sequence shown here is derived from an EMBL/GenBank/DDBJ whole genome shotgun (WGS) entry which is preliminary data.</text>
</comment>
<dbReference type="RefSeq" id="WP_043140267.1">
    <property type="nucleotide sequence ID" value="NZ_JSUQ01000007.1"/>
</dbReference>
<dbReference type="GO" id="GO:0046872">
    <property type="term" value="F:metal ion binding"/>
    <property type="evidence" value="ECO:0007669"/>
    <property type="project" value="UniProtKB-KW"/>
</dbReference>
<dbReference type="Gene3D" id="3.10.520.10">
    <property type="entry name" value="ApbE-like domains"/>
    <property type="match status" value="1"/>
</dbReference>
<evidence type="ECO:0000256" key="5">
    <source>
        <dbReference type="ARBA" id="ARBA00022679"/>
    </source>
</evidence>
<keyword evidence="12" id="KW-1185">Reference proteome</keyword>
<protein>
    <recommendedName>
        <fullName evidence="3">FAD:protein FMN transferase</fullName>
        <ecNumber evidence="2">2.7.1.180</ecNumber>
    </recommendedName>
    <alternativeName>
        <fullName evidence="9">Flavin transferase</fullName>
    </alternativeName>
</protein>
<dbReference type="EC" id="2.7.1.180" evidence="2"/>
<dbReference type="PANTHER" id="PTHR30040:SF2">
    <property type="entry name" value="FAD:PROTEIN FMN TRANSFERASE"/>
    <property type="match status" value="1"/>
</dbReference>
<dbReference type="AlphaFoldDB" id="A0A0B3S362"/>
<dbReference type="OrthoDB" id="9778595at2"/>
<dbReference type="PANTHER" id="PTHR30040">
    <property type="entry name" value="THIAMINE BIOSYNTHESIS LIPOPROTEIN APBE"/>
    <property type="match status" value="1"/>
</dbReference>
<dbReference type="EMBL" id="JSUQ01000007">
    <property type="protein sequence ID" value="KHQ53383.1"/>
    <property type="molecule type" value="Genomic_DNA"/>
</dbReference>
<keyword evidence="6" id="KW-0479">Metal-binding</keyword>
<reference evidence="11 12" key="1">
    <citation type="submission" date="2014-10" db="EMBL/GenBank/DDBJ databases">
        <title>Genome sequence of Ponticoccus sp. strain UMTAT08 isolated from clonal culture of toxic dinoflagellate Alexandrium tamiyavanichii.</title>
        <authorList>
            <person name="Gan H.Y."/>
            <person name="Muhd D.-D."/>
            <person name="Mohd Noor M.E."/>
            <person name="Yeong Y.S."/>
            <person name="Usup G."/>
        </authorList>
    </citation>
    <scope>NUCLEOTIDE SEQUENCE [LARGE SCALE GENOMIC DNA]</scope>
    <source>
        <strain evidence="11 12">UMTAT08</strain>
    </source>
</reference>